<name>A0AAD8Y736_9STRA</name>
<organism evidence="2 3">
    <name type="scientific">Skeletonema marinoi</name>
    <dbReference type="NCBI Taxonomy" id="267567"/>
    <lineage>
        <taxon>Eukaryota</taxon>
        <taxon>Sar</taxon>
        <taxon>Stramenopiles</taxon>
        <taxon>Ochrophyta</taxon>
        <taxon>Bacillariophyta</taxon>
        <taxon>Coscinodiscophyceae</taxon>
        <taxon>Thalassiosirophycidae</taxon>
        <taxon>Thalassiosirales</taxon>
        <taxon>Skeletonemataceae</taxon>
        <taxon>Skeletonema</taxon>
        <taxon>Skeletonema marinoi-dohrnii complex</taxon>
    </lineage>
</organism>
<gene>
    <name evidence="2" type="ORF">QTG54_008498</name>
</gene>
<dbReference type="Proteomes" id="UP001224775">
    <property type="component" value="Unassembled WGS sequence"/>
</dbReference>
<feature type="region of interest" description="Disordered" evidence="1">
    <location>
        <begin position="1"/>
        <end position="32"/>
    </location>
</feature>
<proteinExistence type="predicted"/>
<evidence type="ECO:0000313" key="3">
    <source>
        <dbReference type="Proteomes" id="UP001224775"/>
    </source>
</evidence>
<accession>A0AAD8Y736</accession>
<dbReference type="EMBL" id="JATAAI010000015">
    <property type="protein sequence ID" value="KAK1740403.1"/>
    <property type="molecule type" value="Genomic_DNA"/>
</dbReference>
<dbReference type="AlphaFoldDB" id="A0AAD8Y736"/>
<protein>
    <submittedName>
        <fullName evidence="2">Uncharacterized protein</fullName>
    </submittedName>
</protein>
<keyword evidence="3" id="KW-1185">Reference proteome</keyword>
<evidence type="ECO:0000256" key="1">
    <source>
        <dbReference type="SAM" id="MobiDB-lite"/>
    </source>
</evidence>
<evidence type="ECO:0000313" key="2">
    <source>
        <dbReference type="EMBL" id="KAK1740403.1"/>
    </source>
</evidence>
<sequence>MADNQQQHSSPRSRRSVRFNLEQNTTCKSKKHGAEYSQDAEAYWYTNEKVQSMLMSTVRNAAAYRQLIVRLRSIHGRANQHRFVAGLLGEHGVICIQGIEHLVSSVSIRRNLIRMRQQVIRAVIEEQARHEVHSDNKHVLIATKSMKHSNGWRDRARKIGMYHERDAGKSSSI</sequence>
<comment type="caution">
    <text evidence="2">The sequence shown here is derived from an EMBL/GenBank/DDBJ whole genome shotgun (WGS) entry which is preliminary data.</text>
</comment>
<reference evidence="2" key="1">
    <citation type="submission" date="2023-06" db="EMBL/GenBank/DDBJ databases">
        <title>Survivors Of The Sea: Transcriptome response of Skeletonema marinoi to long-term dormancy.</title>
        <authorList>
            <person name="Pinder M.I.M."/>
            <person name="Kourtchenko O."/>
            <person name="Robertson E.K."/>
            <person name="Larsson T."/>
            <person name="Maumus F."/>
            <person name="Osuna-Cruz C.M."/>
            <person name="Vancaester E."/>
            <person name="Stenow R."/>
            <person name="Vandepoele K."/>
            <person name="Ploug H."/>
            <person name="Bruchert V."/>
            <person name="Godhe A."/>
            <person name="Topel M."/>
        </authorList>
    </citation>
    <scope>NUCLEOTIDE SEQUENCE</scope>
    <source>
        <strain evidence="2">R05AC</strain>
    </source>
</reference>